<keyword evidence="1" id="KW-1133">Transmembrane helix</keyword>
<evidence type="ECO:0000313" key="2">
    <source>
        <dbReference type="EMBL" id="TCS85798.1"/>
    </source>
</evidence>
<keyword evidence="1" id="KW-0472">Membrane</keyword>
<name>A0A4R3KNV7_9FIRM</name>
<dbReference type="RefSeq" id="WP_158280065.1">
    <property type="nucleotide sequence ID" value="NZ_CP068564.1"/>
</dbReference>
<dbReference type="Proteomes" id="UP000294567">
    <property type="component" value="Unassembled WGS sequence"/>
</dbReference>
<keyword evidence="3" id="KW-1185">Reference proteome</keyword>
<keyword evidence="1" id="KW-0812">Transmembrane</keyword>
<accession>A0A4R3KNV7</accession>
<proteinExistence type="predicted"/>
<dbReference type="EMBL" id="SMAE01000018">
    <property type="protein sequence ID" value="TCS85798.1"/>
    <property type="molecule type" value="Genomic_DNA"/>
</dbReference>
<evidence type="ECO:0000256" key="1">
    <source>
        <dbReference type="SAM" id="Phobius"/>
    </source>
</evidence>
<dbReference type="AlphaFoldDB" id="A0A4R3KNV7"/>
<reference evidence="2 3" key="1">
    <citation type="submission" date="2019-03" db="EMBL/GenBank/DDBJ databases">
        <title>Genomic Encyclopedia of Type Strains, Phase IV (KMG-IV): sequencing the most valuable type-strain genomes for metagenomic binning, comparative biology and taxonomic classification.</title>
        <authorList>
            <person name="Goeker M."/>
        </authorList>
    </citation>
    <scope>NUCLEOTIDE SEQUENCE [LARGE SCALE GENOMIC DNA]</scope>
    <source>
        <strain evidence="2 3">DSM 26752</strain>
    </source>
</reference>
<feature type="transmembrane region" description="Helical" evidence="1">
    <location>
        <begin position="7"/>
        <end position="28"/>
    </location>
</feature>
<sequence>MRKKELSYLFGILLGVVFLLSGIKGIYVKEIYNVVFVCLGVFLALLNVYLILNKK</sequence>
<feature type="transmembrane region" description="Helical" evidence="1">
    <location>
        <begin position="34"/>
        <end position="52"/>
    </location>
</feature>
<organism evidence="2 3">
    <name type="scientific">Keratinibaculum paraultunense</name>
    <dbReference type="NCBI Taxonomy" id="1278232"/>
    <lineage>
        <taxon>Bacteria</taxon>
        <taxon>Bacillati</taxon>
        <taxon>Bacillota</taxon>
        <taxon>Tissierellia</taxon>
        <taxon>Tissierellales</taxon>
        <taxon>Tepidimicrobiaceae</taxon>
        <taxon>Keratinibaculum</taxon>
    </lineage>
</organism>
<comment type="caution">
    <text evidence="2">The sequence shown here is derived from an EMBL/GenBank/DDBJ whole genome shotgun (WGS) entry which is preliminary data.</text>
</comment>
<protein>
    <submittedName>
        <fullName evidence="2">Uncharacterized protein</fullName>
    </submittedName>
</protein>
<gene>
    <name evidence="2" type="ORF">EDD65_11814</name>
</gene>
<evidence type="ECO:0000313" key="3">
    <source>
        <dbReference type="Proteomes" id="UP000294567"/>
    </source>
</evidence>